<evidence type="ECO:0000313" key="3">
    <source>
        <dbReference type="EMBL" id="MEW9267856.1"/>
    </source>
</evidence>
<accession>A0ABV3PDZ9</accession>
<dbReference type="InterPro" id="IPR034768">
    <property type="entry name" value="4FE4S_WBL"/>
</dbReference>
<feature type="compositionally biased region" description="Pro residues" evidence="1">
    <location>
        <begin position="1"/>
        <end position="13"/>
    </location>
</feature>
<protein>
    <submittedName>
        <fullName evidence="3">WhiB family transcriptional regulator</fullName>
    </submittedName>
</protein>
<dbReference type="Pfam" id="PF02467">
    <property type="entry name" value="Whib"/>
    <property type="match status" value="1"/>
</dbReference>
<dbReference type="Proteomes" id="UP001555826">
    <property type="component" value="Unassembled WGS sequence"/>
</dbReference>
<name>A0ABV3PDZ9_9ACTN</name>
<dbReference type="EMBL" id="JBFNQN010000028">
    <property type="protein sequence ID" value="MEW9267856.1"/>
    <property type="molecule type" value="Genomic_DNA"/>
</dbReference>
<proteinExistence type="predicted"/>
<comment type="caution">
    <text evidence="3">The sequence shown here is derived from an EMBL/GenBank/DDBJ whole genome shotgun (WGS) entry which is preliminary data.</text>
</comment>
<feature type="domain" description="4Fe-4S Wbl-type" evidence="2">
    <location>
        <begin position="29"/>
        <end position="91"/>
    </location>
</feature>
<evidence type="ECO:0000259" key="2">
    <source>
        <dbReference type="PROSITE" id="PS51674"/>
    </source>
</evidence>
<reference evidence="3 4" key="1">
    <citation type="submission" date="2024-07" db="EMBL/GenBank/DDBJ databases">
        <authorList>
            <person name="Thanompreechachai J."/>
            <person name="Duangmal K."/>
        </authorList>
    </citation>
    <scope>NUCLEOTIDE SEQUENCE [LARGE SCALE GENOMIC DNA]</scope>
    <source>
        <strain evidence="3 4">KCTC 19886</strain>
    </source>
</reference>
<evidence type="ECO:0000256" key="1">
    <source>
        <dbReference type="SAM" id="MobiDB-lite"/>
    </source>
</evidence>
<gene>
    <name evidence="3" type="ORF">AB1207_24210</name>
</gene>
<feature type="region of interest" description="Disordered" evidence="1">
    <location>
        <begin position="1"/>
        <end position="20"/>
    </location>
</feature>
<dbReference type="PROSITE" id="PS51674">
    <property type="entry name" value="4FE4S_WBL"/>
    <property type="match status" value="1"/>
</dbReference>
<keyword evidence="4" id="KW-1185">Reference proteome</keyword>
<evidence type="ECO:0000313" key="4">
    <source>
        <dbReference type="Proteomes" id="UP001555826"/>
    </source>
</evidence>
<organism evidence="3 4">
    <name type="scientific">Kineococcus endophyticus</name>
    <dbReference type="NCBI Taxonomy" id="1181883"/>
    <lineage>
        <taxon>Bacteria</taxon>
        <taxon>Bacillati</taxon>
        <taxon>Actinomycetota</taxon>
        <taxon>Actinomycetes</taxon>
        <taxon>Kineosporiales</taxon>
        <taxon>Kineosporiaceae</taxon>
        <taxon>Kineococcus</taxon>
    </lineage>
</organism>
<sequence>MHAPLPTLPPPSGLPAEAVQQAVSASPSRCRDFARCLGRWGLVDAVEGSEASAALSLCHGCPVIEQCASWVATERDYEGVAAGAIHTPRRTRRQRRSAA</sequence>